<sequence length="86" mass="9550">MQNFAMYLLVQLFGETKISGSAVTRLQRTDKESDSMALKLDVDHSFVLKSLSPLKLSVASKMAVSLAFEINDPCEGILTWDRKGLN</sequence>
<reference evidence="1" key="1">
    <citation type="journal article" date="2014" name="Nat. Genet.">
        <title>Genome and transcriptome of the porcine whipworm Trichuris suis.</title>
        <authorList>
            <person name="Jex A.R."/>
            <person name="Nejsum P."/>
            <person name="Schwarz E.M."/>
            <person name="Hu L."/>
            <person name="Young N.D."/>
            <person name="Hall R.S."/>
            <person name="Korhonen P.K."/>
            <person name="Liao S."/>
            <person name="Thamsborg S."/>
            <person name="Xia J."/>
            <person name="Xu P."/>
            <person name="Wang S."/>
            <person name="Scheerlinck J.P."/>
            <person name="Hofmann A."/>
            <person name="Sternberg P.W."/>
            <person name="Wang J."/>
            <person name="Gasser R.B."/>
        </authorList>
    </citation>
    <scope>NUCLEOTIDE SEQUENCE [LARGE SCALE GENOMIC DNA]</scope>
    <source>
        <strain evidence="1">DCEP-RM93F</strain>
    </source>
</reference>
<evidence type="ECO:0000313" key="1">
    <source>
        <dbReference type="EMBL" id="KFD62411.1"/>
    </source>
</evidence>
<proteinExistence type="predicted"/>
<name>A0A085MYW5_9BILA</name>
<dbReference type="Proteomes" id="UP000030758">
    <property type="component" value="Unassembled WGS sequence"/>
</dbReference>
<accession>A0A085MYW5</accession>
<gene>
    <name evidence="1" type="ORF">M514_25419</name>
</gene>
<organism evidence="1">
    <name type="scientific">Trichuris suis</name>
    <name type="common">pig whipworm</name>
    <dbReference type="NCBI Taxonomy" id="68888"/>
    <lineage>
        <taxon>Eukaryota</taxon>
        <taxon>Metazoa</taxon>
        <taxon>Ecdysozoa</taxon>
        <taxon>Nematoda</taxon>
        <taxon>Enoplea</taxon>
        <taxon>Dorylaimia</taxon>
        <taxon>Trichinellida</taxon>
        <taxon>Trichuridae</taxon>
        <taxon>Trichuris</taxon>
    </lineage>
</organism>
<dbReference type="EMBL" id="KL367596">
    <property type="protein sequence ID" value="KFD62411.1"/>
    <property type="molecule type" value="Genomic_DNA"/>
</dbReference>
<dbReference type="AlphaFoldDB" id="A0A085MYW5"/>
<protein>
    <submittedName>
        <fullName evidence="1">Uncharacterized protein</fullName>
    </submittedName>
</protein>